<evidence type="ECO:0000313" key="1">
    <source>
        <dbReference type="EMBL" id="PWJ82963.1"/>
    </source>
</evidence>
<accession>A0ABD6XY96</accession>
<dbReference type="EMBL" id="QGHE01000001">
    <property type="protein sequence ID" value="PWJ82963.1"/>
    <property type="molecule type" value="Genomic_DNA"/>
</dbReference>
<dbReference type="Proteomes" id="UP000245996">
    <property type="component" value="Unassembled WGS sequence"/>
</dbReference>
<evidence type="ECO:0000313" key="2">
    <source>
        <dbReference type="Proteomes" id="UP000245996"/>
    </source>
</evidence>
<dbReference type="PROSITE" id="PS51257">
    <property type="entry name" value="PROKAR_LIPOPROTEIN"/>
    <property type="match status" value="1"/>
</dbReference>
<reference evidence="1 2" key="1">
    <citation type="submission" date="2018-05" db="EMBL/GenBank/DDBJ databases">
        <title>Genomic Encyclopedia of Type Strains, Phase IV (KMG-V): Genome sequencing to study the core and pangenomes of soil and plant-associated prokaryotes.</title>
        <authorList>
            <person name="Whitman W."/>
        </authorList>
    </citation>
    <scope>NUCLEOTIDE SEQUENCE [LARGE SCALE GENOMIC DNA]</scope>
    <source>
        <strain evidence="1 2">PNG 92-11</strain>
    </source>
</reference>
<proteinExistence type="predicted"/>
<protein>
    <recommendedName>
        <fullName evidence="3">Lipoprotein</fullName>
    </recommendedName>
</protein>
<dbReference type="AlphaFoldDB" id="A0ABD6XY96"/>
<gene>
    <name evidence="1" type="ORF">C7430_101530</name>
</gene>
<sequence length="96" mass="10400">MFRNAISLLNNSIKILITTGISFTLLACSSDTSYNPDSPPDKLSVCTGFGCSNLPGKPPGRIDTHKATKNEKIRARRGESPNFGSEEWSVGVPIKF</sequence>
<dbReference type="RefSeq" id="WP_133248888.1">
    <property type="nucleotide sequence ID" value="NZ_CP134761.1"/>
</dbReference>
<evidence type="ECO:0008006" key="3">
    <source>
        <dbReference type="Google" id="ProtNLM"/>
    </source>
</evidence>
<name>A0ABD6XY96_ENTAG</name>
<comment type="caution">
    <text evidence="1">The sequence shown here is derived from an EMBL/GenBank/DDBJ whole genome shotgun (WGS) entry which is preliminary data.</text>
</comment>
<organism evidence="1 2">
    <name type="scientific">Enterobacter agglomerans</name>
    <name type="common">Erwinia herbicola</name>
    <name type="synonym">Pantoea agglomerans</name>
    <dbReference type="NCBI Taxonomy" id="549"/>
    <lineage>
        <taxon>Bacteria</taxon>
        <taxon>Pseudomonadati</taxon>
        <taxon>Pseudomonadota</taxon>
        <taxon>Gammaproteobacteria</taxon>
        <taxon>Enterobacterales</taxon>
        <taxon>Erwiniaceae</taxon>
        <taxon>Pantoea</taxon>
        <taxon>Pantoea agglomerans group</taxon>
    </lineage>
</organism>